<dbReference type="EMBL" id="JABUFE010000019">
    <property type="protein sequence ID" value="NSX56790.1"/>
    <property type="molecule type" value="Genomic_DNA"/>
</dbReference>
<name>A0ABX2IW66_9RHOB</name>
<protein>
    <submittedName>
        <fullName evidence="1">Uncharacterized protein</fullName>
    </submittedName>
</protein>
<evidence type="ECO:0000313" key="1">
    <source>
        <dbReference type="EMBL" id="NSX56790.1"/>
    </source>
</evidence>
<accession>A0ABX2IW66</accession>
<evidence type="ECO:0000313" key="2">
    <source>
        <dbReference type="Proteomes" id="UP000777935"/>
    </source>
</evidence>
<organism evidence="1 2">
    <name type="scientific">Parasulfitobacter algicola</name>
    <dbReference type="NCBI Taxonomy" id="2614809"/>
    <lineage>
        <taxon>Bacteria</taxon>
        <taxon>Pseudomonadati</taxon>
        <taxon>Pseudomonadota</taxon>
        <taxon>Alphaproteobacteria</taxon>
        <taxon>Rhodobacterales</taxon>
        <taxon>Roseobacteraceae</taxon>
        <taxon>Parasulfitobacter</taxon>
    </lineage>
</organism>
<comment type="caution">
    <text evidence="1">The sequence shown here is derived from an EMBL/GenBank/DDBJ whole genome shotgun (WGS) entry which is preliminary data.</text>
</comment>
<gene>
    <name evidence="1" type="ORF">HRQ87_18565</name>
</gene>
<keyword evidence="2" id="KW-1185">Reference proteome</keyword>
<dbReference type="RefSeq" id="WP_174139942.1">
    <property type="nucleotide sequence ID" value="NZ_JABUFE010000019.1"/>
</dbReference>
<proteinExistence type="predicted"/>
<reference evidence="1 2" key="1">
    <citation type="submission" date="2020-06" db="EMBL/GenBank/DDBJ databases">
        <title>Sulfitobacter algicola sp. nov., isolated from green algae.</title>
        <authorList>
            <person name="Wang C."/>
        </authorList>
    </citation>
    <scope>NUCLEOTIDE SEQUENCE [LARGE SCALE GENOMIC DNA]</scope>
    <source>
        <strain evidence="1 2">1151</strain>
    </source>
</reference>
<dbReference type="Proteomes" id="UP000777935">
    <property type="component" value="Unassembled WGS sequence"/>
</dbReference>
<sequence length="111" mass="12509">MPIKKSYSLITIEGVRELIQSDQDFRCRYDLVGYAKDGRPSYNCVYIAPDGSEAILIATRASVGGVEPRKFNIWSGLFAHHFEFGDGTDLSFNKNYLVRTGDVQGRNEINK</sequence>